<evidence type="ECO:0000256" key="5">
    <source>
        <dbReference type="ARBA" id="ARBA00022691"/>
    </source>
</evidence>
<evidence type="ECO:0000259" key="7">
    <source>
        <dbReference type="Pfam" id="PF10672"/>
    </source>
</evidence>
<reference evidence="10" key="1">
    <citation type="submission" date="2009-12" db="EMBL/GenBank/DDBJ databases">
        <title>Complete sequence of Treponema azotonutricium strain ZAS-9.</title>
        <authorList>
            <person name="Tetu S.G."/>
            <person name="Matson E."/>
            <person name="Ren Q."/>
            <person name="Seshadri R."/>
            <person name="Elbourne L."/>
            <person name="Hassan K.A."/>
            <person name="Durkin A."/>
            <person name="Radune D."/>
            <person name="Mohamoud Y."/>
            <person name="Shay R."/>
            <person name="Jin S."/>
            <person name="Zhang X."/>
            <person name="Lucey K."/>
            <person name="Ballor N.R."/>
            <person name="Ottesen E."/>
            <person name="Rosenthal R."/>
            <person name="Allen A."/>
            <person name="Leadbetter J.R."/>
            <person name="Paulsen I.T."/>
        </authorList>
    </citation>
    <scope>NUCLEOTIDE SEQUENCE [LARGE SCALE GENOMIC DNA]</scope>
    <source>
        <strain evidence="10">ATCC BAA-888 / DSM 13862 / ZAS-9</strain>
    </source>
</reference>
<dbReference type="InterPro" id="IPR041532">
    <property type="entry name" value="RlmI-like_PUA"/>
</dbReference>
<dbReference type="Pfam" id="PF10672">
    <property type="entry name" value="Methyltrans_SAM"/>
    <property type="match status" value="1"/>
</dbReference>
<keyword evidence="5" id="KW-0949">S-adenosyl-L-methionine</keyword>
<dbReference type="eggNOG" id="COG1092">
    <property type="taxonomic scope" value="Bacteria"/>
</dbReference>
<dbReference type="FunCoup" id="F5YFF1">
    <property type="interactions" value="189"/>
</dbReference>
<dbReference type="GO" id="GO:0008168">
    <property type="term" value="F:methyltransferase activity"/>
    <property type="evidence" value="ECO:0007669"/>
    <property type="project" value="UniProtKB-KW"/>
</dbReference>
<dbReference type="STRING" id="545695.TREAZ_1350"/>
<organism evidence="9 10">
    <name type="scientific">Leadbettera azotonutricia (strain ATCC BAA-888 / DSM 13862 / ZAS-9)</name>
    <name type="common">Treponema azotonutricium</name>
    <dbReference type="NCBI Taxonomy" id="545695"/>
    <lineage>
        <taxon>Bacteria</taxon>
        <taxon>Pseudomonadati</taxon>
        <taxon>Spirochaetota</taxon>
        <taxon>Spirochaetia</taxon>
        <taxon>Spirochaetales</taxon>
        <taxon>Breznakiellaceae</taxon>
        <taxon>Leadbettera</taxon>
    </lineage>
</organism>
<dbReference type="OrthoDB" id="9805492at2"/>
<dbReference type="Gene3D" id="3.40.50.150">
    <property type="entry name" value="Vaccinia Virus protein VP39"/>
    <property type="match status" value="1"/>
</dbReference>
<dbReference type="AlphaFoldDB" id="F5YFF1"/>
<protein>
    <submittedName>
        <fullName evidence="9">PUA domain protein</fullName>
    </submittedName>
</protein>
<dbReference type="CDD" id="cd02440">
    <property type="entry name" value="AdoMet_MTases"/>
    <property type="match status" value="1"/>
</dbReference>
<dbReference type="GO" id="GO:0005737">
    <property type="term" value="C:cytoplasm"/>
    <property type="evidence" value="ECO:0007669"/>
    <property type="project" value="UniProtKB-SubCell"/>
</dbReference>
<dbReference type="Gene3D" id="3.30.750.80">
    <property type="entry name" value="RNA methyltransferase domain (HRMD) like"/>
    <property type="match status" value="1"/>
</dbReference>
<sequence length="444" mass="48612">MKRIIMKPGEERRITLGHPWVYDNEVAQILTGFGPQTAPASLEPGEIADVESANKKYLGRAFANPNSKIIARIYSPSKDGADKGFFKRRIREALLRRDGARCLYDLRCESARVLFAEADFLPGLIIDRFVGWPLEELEAAVPDRPLSFEAAEAALGPPQSWLSVQFLSYAIDARRDLILEALEETLGAPLLVGREALGVPAGIVERSAQVRELEGLPLREGIIKGAFPQGGIAIFENGFPFAVHLEEGQKTGHYLDQRDNRRLAAAYAANAKVLDACAYTGGFAVHALRAGAASALCVDVSASALEIAKKNAALNGVSEKIATLESDVFEYLRGAEHRKERFDLVILDPPAFAKTHTSLNDALRGYKEINLRALGILNHGGILVSCSCSHALDEERFRRVIAEAAADAGRRLIELDLRRQSPDHPILVGYGESLYLKAGFYRVI</sequence>
<dbReference type="Gene3D" id="2.30.130.10">
    <property type="entry name" value="PUA domain"/>
    <property type="match status" value="1"/>
</dbReference>
<keyword evidence="3" id="KW-0489">Methyltransferase</keyword>
<dbReference type="InterPro" id="IPR036974">
    <property type="entry name" value="PUA_sf"/>
</dbReference>
<feature type="domain" description="RlmI-like PUA" evidence="8">
    <location>
        <begin position="4"/>
        <end position="75"/>
    </location>
</feature>
<dbReference type="KEGG" id="taz:TREAZ_1350"/>
<dbReference type="PANTHER" id="PTHR42873">
    <property type="entry name" value="RIBOSOMAL RNA LARGE SUBUNIT METHYLTRANSFERASE"/>
    <property type="match status" value="1"/>
</dbReference>
<dbReference type="SUPFAM" id="SSF53335">
    <property type="entry name" value="S-adenosyl-L-methionine-dependent methyltransferases"/>
    <property type="match status" value="1"/>
</dbReference>
<comment type="similarity">
    <text evidence="6">Belongs to the methyltransferase superfamily. RlmI family.</text>
</comment>
<dbReference type="InParanoid" id="F5YFF1"/>
<proteinExistence type="inferred from homology"/>
<name>F5YFF1_LEAAZ</name>
<keyword evidence="4" id="KW-0808">Transferase</keyword>
<dbReference type="InterPro" id="IPR015947">
    <property type="entry name" value="PUA-like_sf"/>
</dbReference>
<keyword evidence="10" id="KW-1185">Reference proteome</keyword>
<dbReference type="SUPFAM" id="SSF88697">
    <property type="entry name" value="PUA domain-like"/>
    <property type="match status" value="1"/>
</dbReference>
<dbReference type="RefSeq" id="WP_015710650.1">
    <property type="nucleotide sequence ID" value="NC_015577.1"/>
</dbReference>
<accession>F5YFF1</accession>
<dbReference type="GO" id="GO:0032259">
    <property type="term" value="P:methylation"/>
    <property type="evidence" value="ECO:0007669"/>
    <property type="project" value="UniProtKB-KW"/>
</dbReference>
<dbReference type="InterPro" id="IPR019614">
    <property type="entry name" value="SAM-dep_methyl-trfase"/>
</dbReference>
<feature type="domain" description="S-adenosylmethionine-dependent methyltransferase" evidence="7">
    <location>
        <begin position="232"/>
        <end position="395"/>
    </location>
</feature>
<dbReference type="PROSITE" id="PS50890">
    <property type="entry name" value="PUA"/>
    <property type="match status" value="1"/>
</dbReference>
<dbReference type="Pfam" id="PF17785">
    <property type="entry name" value="PUA_3"/>
    <property type="match status" value="1"/>
</dbReference>
<dbReference type="Proteomes" id="UP000009222">
    <property type="component" value="Chromosome"/>
</dbReference>
<evidence type="ECO:0000313" key="9">
    <source>
        <dbReference type="EMBL" id="AEF80949.1"/>
    </source>
</evidence>
<dbReference type="EMBL" id="CP001841">
    <property type="protein sequence ID" value="AEF80949.1"/>
    <property type="molecule type" value="Genomic_DNA"/>
</dbReference>
<dbReference type="GO" id="GO:0003723">
    <property type="term" value="F:RNA binding"/>
    <property type="evidence" value="ECO:0007669"/>
    <property type="project" value="InterPro"/>
</dbReference>
<dbReference type="CDD" id="cd11572">
    <property type="entry name" value="RlmI_M_like"/>
    <property type="match status" value="1"/>
</dbReference>
<evidence type="ECO:0000313" key="10">
    <source>
        <dbReference type="Proteomes" id="UP000009222"/>
    </source>
</evidence>
<gene>
    <name evidence="9" type="ordered locus">TREAZ_1350</name>
</gene>
<dbReference type="HOGENOM" id="CLU_014042_0_0_12"/>
<reference evidence="9 10" key="2">
    <citation type="journal article" date="2011" name="ISME J.">
        <title>RNA-seq reveals cooperative metabolic interactions between two termite-gut spirochete species in co-culture.</title>
        <authorList>
            <person name="Rosenthal A.Z."/>
            <person name="Matson E.G."/>
            <person name="Eldar A."/>
            <person name="Leadbetter J.R."/>
        </authorList>
    </citation>
    <scope>NUCLEOTIDE SEQUENCE [LARGE SCALE GENOMIC DNA]</scope>
    <source>
        <strain evidence="10">ATCC BAA-888 / DSM 13862 / ZAS-9</strain>
    </source>
</reference>
<evidence type="ECO:0000256" key="3">
    <source>
        <dbReference type="ARBA" id="ARBA00022603"/>
    </source>
</evidence>
<evidence type="ECO:0000256" key="2">
    <source>
        <dbReference type="ARBA" id="ARBA00022490"/>
    </source>
</evidence>
<evidence type="ECO:0000256" key="4">
    <source>
        <dbReference type="ARBA" id="ARBA00022679"/>
    </source>
</evidence>
<dbReference type="CDD" id="cd21153">
    <property type="entry name" value="PUA_RlmI"/>
    <property type="match status" value="1"/>
</dbReference>
<dbReference type="InterPro" id="IPR029063">
    <property type="entry name" value="SAM-dependent_MTases_sf"/>
</dbReference>
<evidence type="ECO:0000259" key="8">
    <source>
        <dbReference type="Pfam" id="PF17785"/>
    </source>
</evidence>
<evidence type="ECO:0000256" key="1">
    <source>
        <dbReference type="ARBA" id="ARBA00004496"/>
    </source>
</evidence>
<comment type="subcellular location">
    <subcellularLocation>
        <location evidence="1">Cytoplasm</location>
    </subcellularLocation>
</comment>
<dbReference type="PANTHER" id="PTHR42873:SF1">
    <property type="entry name" value="S-ADENOSYLMETHIONINE-DEPENDENT METHYLTRANSFERASE DOMAIN-CONTAINING PROTEIN"/>
    <property type="match status" value="1"/>
</dbReference>
<evidence type="ECO:0000256" key="6">
    <source>
        <dbReference type="ARBA" id="ARBA00038091"/>
    </source>
</evidence>
<keyword evidence="2" id="KW-0963">Cytoplasm</keyword>